<dbReference type="Proteomes" id="UP001165101">
    <property type="component" value="Unassembled WGS sequence"/>
</dbReference>
<comment type="caution">
    <text evidence="1">The sequence shown here is derived from an EMBL/GenBank/DDBJ whole genome shotgun (WGS) entry which is preliminary data.</text>
</comment>
<protein>
    <submittedName>
        <fullName evidence="1">Unnamed protein product</fullName>
    </submittedName>
</protein>
<proteinExistence type="predicted"/>
<keyword evidence="2" id="KW-1185">Reference proteome</keyword>
<gene>
    <name evidence="1" type="ORF">Cboi01_000451800</name>
</gene>
<reference evidence="1" key="1">
    <citation type="submission" date="2023-04" db="EMBL/GenBank/DDBJ databases">
        <title>Candida boidinii NBRC 1967.</title>
        <authorList>
            <person name="Ichikawa N."/>
            <person name="Sato H."/>
            <person name="Tonouchi N."/>
        </authorList>
    </citation>
    <scope>NUCLEOTIDE SEQUENCE</scope>
    <source>
        <strain evidence="1">NBRC 1967</strain>
    </source>
</reference>
<name>A0ACB5TY58_CANBO</name>
<sequence>MSEEQEYVNEVKEFIWKKMSLAGSEQLLRQKNPEFKKPHFNKSINSIQTIPIFYQASETQDIDYESDEHIEDQFANLYVIPKEEKNKNMNNRTEIIMNLREAIDIVQYHEKEIEFDDQVKTLSYNFVEKLKDLKKKKTGDDKFYSVNIPGCKHKYRDKKIDDDNNSLKNLDFDSYRGLLSRYHGYDRDEDELENSSLESGLDELLDKVFDNPVQNKSNNTELVNSEDQLLDEDSE</sequence>
<accession>A0ACB5TY58</accession>
<organism evidence="1 2">
    <name type="scientific">Candida boidinii</name>
    <name type="common">Yeast</name>
    <dbReference type="NCBI Taxonomy" id="5477"/>
    <lineage>
        <taxon>Eukaryota</taxon>
        <taxon>Fungi</taxon>
        <taxon>Dikarya</taxon>
        <taxon>Ascomycota</taxon>
        <taxon>Saccharomycotina</taxon>
        <taxon>Pichiomycetes</taxon>
        <taxon>Pichiales</taxon>
        <taxon>Pichiaceae</taxon>
        <taxon>Ogataea</taxon>
        <taxon>Ogataea/Candida clade</taxon>
    </lineage>
</organism>
<evidence type="ECO:0000313" key="1">
    <source>
        <dbReference type="EMBL" id="GME97159.1"/>
    </source>
</evidence>
<dbReference type="EMBL" id="BSXV01002945">
    <property type="protein sequence ID" value="GME97159.1"/>
    <property type="molecule type" value="Genomic_DNA"/>
</dbReference>
<evidence type="ECO:0000313" key="2">
    <source>
        <dbReference type="Proteomes" id="UP001165101"/>
    </source>
</evidence>